<evidence type="ECO:0000256" key="2">
    <source>
        <dbReference type="ARBA" id="ARBA00023015"/>
    </source>
</evidence>
<dbReference type="GO" id="GO:0003677">
    <property type="term" value="F:DNA binding"/>
    <property type="evidence" value="ECO:0007669"/>
    <property type="project" value="InterPro"/>
</dbReference>
<keyword evidence="2" id="KW-0805">Transcription regulation</keyword>
<keyword evidence="8" id="KW-1185">Reference proteome</keyword>
<reference evidence="7 8" key="1">
    <citation type="submission" date="2019-07" db="EMBL/GenBank/DDBJ databases">
        <title>Pseudomonas mangiferae sp. nov., isolated from bark of mango tree in Thailand.</title>
        <authorList>
            <person name="Srisuk N."/>
            <person name="Anurat P."/>
        </authorList>
    </citation>
    <scope>NUCLEOTIDE SEQUENCE [LARGE SCALE GENOMIC DNA]</scope>
    <source>
        <strain evidence="7 8">DMKU_BBB3-04</strain>
    </source>
</reference>
<dbReference type="InterPro" id="IPR007627">
    <property type="entry name" value="RNA_pol_sigma70_r2"/>
</dbReference>
<evidence type="ECO:0000256" key="3">
    <source>
        <dbReference type="ARBA" id="ARBA00023082"/>
    </source>
</evidence>
<evidence type="ECO:0000313" key="8">
    <source>
        <dbReference type="Proteomes" id="UP000315235"/>
    </source>
</evidence>
<dbReference type="OrthoDB" id="9797134at2"/>
<dbReference type="InterPro" id="IPR013325">
    <property type="entry name" value="RNA_pol_sigma_r2"/>
</dbReference>
<organism evidence="7 8">
    <name type="scientific">Pseudomonas mangiferae</name>
    <dbReference type="NCBI Taxonomy" id="2593654"/>
    <lineage>
        <taxon>Bacteria</taxon>
        <taxon>Pseudomonadati</taxon>
        <taxon>Pseudomonadota</taxon>
        <taxon>Gammaproteobacteria</taxon>
        <taxon>Pseudomonadales</taxon>
        <taxon>Pseudomonadaceae</taxon>
        <taxon>Pseudomonas</taxon>
    </lineage>
</organism>
<dbReference type="InterPro" id="IPR014284">
    <property type="entry name" value="RNA_pol_sigma-70_dom"/>
</dbReference>
<dbReference type="InterPro" id="IPR039425">
    <property type="entry name" value="RNA_pol_sigma-70-like"/>
</dbReference>
<dbReference type="Proteomes" id="UP000315235">
    <property type="component" value="Unassembled WGS sequence"/>
</dbReference>
<dbReference type="NCBIfam" id="TIGR02937">
    <property type="entry name" value="sigma70-ECF"/>
    <property type="match status" value="1"/>
</dbReference>
<dbReference type="AlphaFoldDB" id="A0A553H3U1"/>
<evidence type="ECO:0000259" key="5">
    <source>
        <dbReference type="Pfam" id="PF04542"/>
    </source>
</evidence>
<dbReference type="GO" id="GO:0006352">
    <property type="term" value="P:DNA-templated transcription initiation"/>
    <property type="evidence" value="ECO:0007669"/>
    <property type="project" value="InterPro"/>
</dbReference>
<dbReference type="Pfam" id="PF04542">
    <property type="entry name" value="Sigma70_r2"/>
    <property type="match status" value="1"/>
</dbReference>
<dbReference type="Gene3D" id="1.10.1740.10">
    <property type="match status" value="1"/>
</dbReference>
<dbReference type="PANTHER" id="PTHR43133:SF63">
    <property type="entry name" value="RNA POLYMERASE SIGMA FACTOR FECI-RELATED"/>
    <property type="match status" value="1"/>
</dbReference>
<dbReference type="InterPro" id="IPR013324">
    <property type="entry name" value="RNA_pol_sigma_r3/r4-like"/>
</dbReference>
<dbReference type="EMBL" id="VJOY01000002">
    <property type="protein sequence ID" value="TRX76436.1"/>
    <property type="molecule type" value="Genomic_DNA"/>
</dbReference>
<comment type="caution">
    <text evidence="7">The sequence shown here is derived from an EMBL/GenBank/DDBJ whole genome shotgun (WGS) entry which is preliminary data.</text>
</comment>
<keyword evidence="4" id="KW-0804">Transcription</keyword>
<keyword evidence="3" id="KW-0731">Sigma factor</keyword>
<dbReference type="Pfam" id="PF08281">
    <property type="entry name" value="Sigma70_r4_2"/>
    <property type="match status" value="1"/>
</dbReference>
<gene>
    <name evidence="7" type="ORF">FM069_03445</name>
</gene>
<dbReference type="InterPro" id="IPR013249">
    <property type="entry name" value="RNA_pol_sigma70_r4_t2"/>
</dbReference>
<name>A0A553H3U1_9PSED</name>
<evidence type="ECO:0000313" key="7">
    <source>
        <dbReference type="EMBL" id="TRX76436.1"/>
    </source>
</evidence>
<dbReference type="GO" id="GO:0016987">
    <property type="term" value="F:sigma factor activity"/>
    <property type="evidence" value="ECO:0007669"/>
    <property type="project" value="UniProtKB-KW"/>
</dbReference>
<evidence type="ECO:0000259" key="6">
    <source>
        <dbReference type="Pfam" id="PF08281"/>
    </source>
</evidence>
<dbReference type="InterPro" id="IPR036388">
    <property type="entry name" value="WH-like_DNA-bd_sf"/>
</dbReference>
<dbReference type="SUPFAM" id="SSF88946">
    <property type="entry name" value="Sigma2 domain of RNA polymerase sigma factors"/>
    <property type="match status" value="1"/>
</dbReference>
<evidence type="ECO:0000256" key="1">
    <source>
        <dbReference type="ARBA" id="ARBA00010641"/>
    </source>
</evidence>
<dbReference type="PANTHER" id="PTHR43133">
    <property type="entry name" value="RNA POLYMERASE ECF-TYPE SIGMA FACTO"/>
    <property type="match status" value="1"/>
</dbReference>
<sequence length="178" mass="19844">MGPTQLADHDVHRLYADHHGWLQAWIRRRTGCSQRAADLAQDTFLRVLSARAKGIAVYLEQPRAYLATIARGLVVDQWRRQQLEQAWLDTVAAHPGAVQASPEHSALILETLHEVDAMLRGLPGKVRRAFLLVQLEGLPHRVVASQLGVSDRMVKKYLAQALVHCAVLEAELDGLLVE</sequence>
<comment type="similarity">
    <text evidence="1">Belongs to the sigma-70 factor family. ECF subfamily.</text>
</comment>
<feature type="domain" description="RNA polymerase sigma-70 region 2" evidence="5">
    <location>
        <begin position="14"/>
        <end position="82"/>
    </location>
</feature>
<accession>A0A553H3U1</accession>
<evidence type="ECO:0000256" key="4">
    <source>
        <dbReference type="ARBA" id="ARBA00023163"/>
    </source>
</evidence>
<proteinExistence type="inferred from homology"/>
<feature type="domain" description="RNA polymerase sigma factor 70 region 4 type 2" evidence="6">
    <location>
        <begin position="113"/>
        <end position="165"/>
    </location>
</feature>
<protein>
    <submittedName>
        <fullName evidence="7">Sigma-70 family RNA polymerase sigma factor</fullName>
    </submittedName>
</protein>
<dbReference type="Gene3D" id="1.10.10.10">
    <property type="entry name" value="Winged helix-like DNA-binding domain superfamily/Winged helix DNA-binding domain"/>
    <property type="match status" value="1"/>
</dbReference>
<dbReference type="SUPFAM" id="SSF88659">
    <property type="entry name" value="Sigma3 and sigma4 domains of RNA polymerase sigma factors"/>
    <property type="match status" value="1"/>
</dbReference>